<dbReference type="InterPro" id="IPR003731">
    <property type="entry name" value="Di-Nase_FeMo-co_biosynth"/>
</dbReference>
<dbReference type="InterPro" id="IPR033913">
    <property type="entry name" value="MTH1175_dom"/>
</dbReference>
<organism evidence="2 3">
    <name type="scientific">Methanosarcina barkeri CM1</name>
    <dbReference type="NCBI Taxonomy" id="796385"/>
    <lineage>
        <taxon>Archaea</taxon>
        <taxon>Methanobacteriati</taxon>
        <taxon>Methanobacteriota</taxon>
        <taxon>Stenosarchaea group</taxon>
        <taxon>Methanomicrobia</taxon>
        <taxon>Methanosarcinales</taxon>
        <taxon>Methanosarcinaceae</taxon>
        <taxon>Methanosarcina</taxon>
    </lineage>
</organism>
<name>A0A0G3C9N6_METBA</name>
<reference evidence="2 3" key="2">
    <citation type="journal article" date="2015" name="Stand. Genomic Sci.">
        <title>The complete genome sequence of the rumen methanogen Methanosarcina barkeri CM1.</title>
        <authorList>
            <person name="Lambie S.C."/>
            <person name="Kelly W.J."/>
            <person name="Leahy S.C."/>
            <person name="Li D."/>
            <person name="Reilly K."/>
            <person name="McAllister T.A."/>
            <person name="Valle E.R."/>
            <person name="Attwood G.T."/>
            <person name="Altermann E."/>
        </authorList>
    </citation>
    <scope>NUCLEOTIDE SEQUENCE [LARGE SCALE GENOMIC DNA]</scope>
    <source>
        <strain evidence="2 3">CM1</strain>
    </source>
</reference>
<dbReference type="SUPFAM" id="SSF53146">
    <property type="entry name" value="Nitrogenase accessory factor-like"/>
    <property type="match status" value="1"/>
</dbReference>
<gene>
    <name evidence="2" type="ORF">MCM1_1672</name>
</gene>
<dbReference type="Pfam" id="PF02579">
    <property type="entry name" value="Nitro_FeMo-Co"/>
    <property type="match status" value="1"/>
</dbReference>
<sequence length="133" mass="14404">MIESEGDYMKVSIPTKDENGMEGVVEPHFGKAPTYTIIDTETNQVTVIPNTSEHMGGTGLPPEYLHENGVDIMLCGGLGFKAVNMFESYGIKVFVGAGGTVRDTFEAWKAGKLQNATAENSCSEHGHDDHHQC</sequence>
<evidence type="ECO:0000259" key="1">
    <source>
        <dbReference type="Pfam" id="PF02579"/>
    </source>
</evidence>
<dbReference type="AlphaFoldDB" id="A0A0G3C9N6"/>
<dbReference type="PANTHER" id="PTHR42983:SF1">
    <property type="entry name" value="IRON-MOLYBDENUM PROTEIN"/>
    <property type="match status" value="1"/>
</dbReference>
<dbReference type="Gene3D" id="3.30.420.130">
    <property type="entry name" value="Dinitrogenase iron-molybdenum cofactor biosynthesis domain"/>
    <property type="match status" value="1"/>
</dbReference>
<dbReference type="CDD" id="cd00851">
    <property type="entry name" value="MTH1175"/>
    <property type="match status" value="1"/>
</dbReference>
<feature type="domain" description="Dinitrogenase iron-molybdenum cofactor biosynthesis" evidence="1">
    <location>
        <begin position="22"/>
        <end position="109"/>
    </location>
</feature>
<evidence type="ECO:0000313" key="2">
    <source>
        <dbReference type="EMBL" id="AKJ38704.1"/>
    </source>
</evidence>
<proteinExistence type="predicted"/>
<dbReference type="EMBL" id="CP008746">
    <property type="protein sequence ID" value="AKJ38704.1"/>
    <property type="molecule type" value="Genomic_DNA"/>
</dbReference>
<protein>
    <submittedName>
        <fullName evidence="2">Dinitrogenase iron molybdenum cofactor biosynthesis protein</fullName>
    </submittedName>
</protein>
<accession>A0A0G3C9N6</accession>
<dbReference type="Proteomes" id="UP000035331">
    <property type="component" value="Chromosome"/>
</dbReference>
<evidence type="ECO:0000313" key="3">
    <source>
        <dbReference type="Proteomes" id="UP000035331"/>
    </source>
</evidence>
<dbReference type="InterPro" id="IPR036105">
    <property type="entry name" value="DiNase_FeMo-co_biosyn_sf"/>
</dbReference>
<dbReference type="PATRIC" id="fig|796385.3.peg.2089"/>
<dbReference type="PANTHER" id="PTHR42983">
    <property type="entry name" value="DINITROGENASE IRON-MOLYBDENUM COFACTOR PROTEIN-RELATED"/>
    <property type="match status" value="1"/>
</dbReference>
<reference evidence="3" key="1">
    <citation type="submission" date="2014-06" db="EMBL/GenBank/DDBJ databases">
        <title>The complete genome sequence of Methanosarcina barkeri CM1.</title>
        <authorList>
            <consortium name="Pastoral Greenhouse Gas Research Consortium"/>
            <person name="Lambie S.C."/>
            <person name="Leahy S.C."/>
            <person name="Kelly W.J."/>
            <person name="Li D."/>
            <person name="Reilly K."/>
            <person name="Attwood G.T."/>
            <person name="Altermann E."/>
        </authorList>
    </citation>
    <scope>NUCLEOTIDE SEQUENCE [LARGE SCALE GENOMIC DNA]</scope>
    <source>
        <strain evidence="3">CM1</strain>
    </source>
</reference>